<evidence type="ECO:0000313" key="5">
    <source>
        <dbReference type="EMBL" id="SEP02017.1"/>
    </source>
</evidence>
<dbReference type="InterPro" id="IPR011711">
    <property type="entry name" value="GntR_C"/>
</dbReference>
<dbReference type="PROSITE" id="PS50949">
    <property type="entry name" value="HTH_GNTR"/>
    <property type="match status" value="1"/>
</dbReference>
<evidence type="ECO:0000313" key="6">
    <source>
        <dbReference type="Proteomes" id="UP000198582"/>
    </source>
</evidence>
<dbReference type="GO" id="GO:0003677">
    <property type="term" value="F:DNA binding"/>
    <property type="evidence" value="ECO:0007669"/>
    <property type="project" value="UniProtKB-KW"/>
</dbReference>
<name>A0A1H8UG58_9PSEU</name>
<dbReference type="InterPro" id="IPR000524">
    <property type="entry name" value="Tscrpt_reg_HTH_GntR"/>
</dbReference>
<protein>
    <submittedName>
        <fullName evidence="5">DNA-binding transcriptional regulator, GntR family</fullName>
    </submittedName>
</protein>
<dbReference type="PANTHER" id="PTHR43537:SF24">
    <property type="entry name" value="GLUCONATE OPERON TRANSCRIPTIONAL REPRESSOR"/>
    <property type="match status" value="1"/>
</dbReference>
<accession>A0A1H8UG58</accession>
<dbReference type="CDD" id="cd07377">
    <property type="entry name" value="WHTH_GntR"/>
    <property type="match status" value="1"/>
</dbReference>
<dbReference type="InterPro" id="IPR008920">
    <property type="entry name" value="TF_FadR/GntR_C"/>
</dbReference>
<dbReference type="Gene3D" id="1.10.10.10">
    <property type="entry name" value="Winged helix-like DNA-binding domain superfamily/Winged helix DNA-binding domain"/>
    <property type="match status" value="1"/>
</dbReference>
<gene>
    <name evidence="5" type="ORF">SAMN04489732_103251</name>
</gene>
<dbReference type="Proteomes" id="UP000198582">
    <property type="component" value="Unassembled WGS sequence"/>
</dbReference>
<keyword evidence="6" id="KW-1185">Reference proteome</keyword>
<sequence>MLASMVMTPAKNTAPGAADRAYRLTKELVLTGELPGGHLFSEGEIAERLGVSRTPVREAFLRLQVEGLLNLIPKRGAVVVPVPPGEAEDVLDAREAVEAAAVRRLARRPDLIPDALQQLRTVLDTQRAHADAGDLPAFAEADELFHRTIVAAGGNTLLLDFYTTLADRQRRMNVHALRPIPARLPEVVEEHTALITIIEAADADAFAPALRAHLDGVHRR</sequence>
<dbReference type="EMBL" id="FOEF01000003">
    <property type="protein sequence ID" value="SEP02017.1"/>
    <property type="molecule type" value="Genomic_DNA"/>
</dbReference>
<dbReference type="PRINTS" id="PR00035">
    <property type="entry name" value="HTHGNTR"/>
</dbReference>
<evidence type="ECO:0000259" key="4">
    <source>
        <dbReference type="PROSITE" id="PS50949"/>
    </source>
</evidence>
<dbReference type="SMART" id="SM00895">
    <property type="entry name" value="FCD"/>
    <property type="match status" value="1"/>
</dbReference>
<dbReference type="PANTHER" id="PTHR43537">
    <property type="entry name" value="TRANSCRIPTIONAL REGULATOR, GNTR FAMILY"/>
    <property type="match status" value="1"/>
</dbReference>
<dbReference type="SUPFAM" id="SSF48008">
    <property type="entry name" value="GntR ligand-binding domain-like"/>
    <property type="match status" value="1"/>
</dbReference>
<reference evidence="5 6" key="1">
    <citation type="submission" date="2016-10" db="EMBL/GenBank/DDBJ databases">
        <authorList>
            <person name="de Groot N.N."/>
        </authorList>
    </citation>
    <scope>NUCLEOTIDE SEQUENCE [LARGE SCALE GENOMIC DNA]</scope>
    <source>
        <strain evidence="5 6">DSM 44993</strain>
    </source>
</reference>
<evidence type="ECO:0000256" key="1">
    <source>
        <dbReference type="ARBA" id="ARBA00023015"/>
    </source>
</evidence>
<dbReference type="Gene3D" id="1.20.120.530">
    <property type="entry name" value="GntR ligand-binding domain-like"/>
    <property type="match status" value="1"/>
</dbReference>
<keyword evidence="2 5" id="KW-0238">DNA-binding</keyword>
<dbReference type="SUPFAM" id="SSF46785">
    <property type="entry name" value="Winged helix' DNA-binding domain"/>
    <property type="match status" value="1"/>
</dbReference>
<proteinExistence type="predicted"/>
<feature type="domain" description="HTH gntR-type" evidence="4">
    <location>
        <begin position="15"/>
        <end position="82"/>
    </location>
</feature>
<dbReference type="AlphaFoldDB" id="A0A1H8UG58"/>
<dbReference type="GO" id="GO:0003700">
    <property type="term" value="F:DNA-binding transcription factor activity"/>
    <property type="evidence" value="ECO:0007669"/>
    <property type="project" value="InterPro"/>
</dbReference>
<keyword evidence="3" id="KW-0804">Transcription</keyword>
<dbReference type="Pfam" id="PF07729">
    <property type="entry name" value="FCD"/>
    <property type="match status" value="1"/>
</dbReference>
<evidence type="ECO:0000256" key="3">
    <source>
        <dbReference type="ARBA" id="ARBA00023163"/>
    </source>
</evidence>
<dbReference type="InterPro" id="IPR036390">
    <property type="entry name" value="WH_DNA-bd_sf"/>
</dbReference>
<dbReference type="InterPro" id="IPR036388">
    <property type="entry name" value="WH-like_DNA-bd_sf"/>
</dbReference>
<dbReference type="Pfam" id="PF00392">
    <property type="entry name" value="GntR"/>
    <property type="match status" value="1"/>
</dbReference>
<evidence type="ECO:0000256" key="2">
    <source>
        <dbReference type="ARBA" id="ARBA00023125"/>
    </source>
</evidence>
<dbReference type="SMART" id="SM00345">
    <property type="entry name" value="HTH_GNTR"/>
    <property type="match status" value="1"/>
</dbReference>
<keyword evidence="1" id="KW-0805">Transcription regulation</keyword>
<dbReference type="STRING" id="394193.SAMN04489732_103251"/>
<organism evidence="5 6">
    <name type="scientific">Amycolatopsis saalfeldensis</name>
    <dbReference type="NCBI Taxonomy" id="394193"/>
    <lineage>
        <taxon>Bacteria</taxon>
        <taxon>Bacillati</taxon>
        <taxon>Actinomycetota</taxon>
        <taxon>Actinomycetes</taxon>
        <taxon>Pseudonocardiales</taxon>
        <taxon>Pseudonocardiaceae</taxon>
        <taxon>Amycolatopsis</taxon>
    </lineage>
</organism>